<dbReference type="InterPro" id="IPR001138">
    <property type="entry name" value="Zn2Cys6_DnaBD"/>
</dbReference>
<dbReference type="GO" id="GO:0005634">
    <property type="term" value="C:nucleus"/>
    <property type="evidence" value="ECO:0007669"/>
    <property type="project" value="TreeGrafter"/>
</dbReference>
<keyword evidence="4" id="KW-0539">Nucleus</keyword>
<evidence type="ECO:0000259" key="6">
    <source>
        <dbReference type="PROSITE" id="PS50048"/>
    </source>
</evidence>
<dbReference type="GO" id="GO:0006351">
    <property type="term" value="P:DNA-templated transcription"/>
    <property type="evidence" value="ECO:0007669"/>
    <property type="project" value="InterPro"/>
</dbReference>
<accession>A0A8K0X559</accession>
<dbReference type="AlphaFoldDB" id="A0A8K0X559"/>
<evidence type="ECO:0000313" key="8">
    <source>
        <dbReference type="Proteomes" id="UP000813385"/>
    </source>
</evidence>
<dbReference type="SUPFAM" id="SSF57701">
    <property type="entry name" value="Zn2/Cys6 DNA-binding domain"/>
    <property type="match status" value="1"/>
</dbReference>
<name>A0A8K0X559_9PEZI</name>
<dbReference type="PROSITE" id="PS00463">
    <property type="entry name" value="ZN2_CY6_FUNGAL_1"/>
    <property type="match status" value="1"/>
</dbReference>
<dbReference type="GO" id="GO:0000978">
    <property type="term" value="F:RNA polymerase II cis-regulatory region sequence-specific DNA binding"/>
    <property type="evidence" value="ECO:0007669"/>
    <property type="project" value="TreeGrafter"/>
</dbReference>
<feature type="compositionally biased region" description="Acidic residues" evidence="5">
    <location>
        <begin position="231"/>
        <end position="247"/>
    </location>
</feature>
<dbReference type="EMBL" id="JAGPXD010000003">
    <property type="protein sequence ID" value="KAH7362460.1"/>
    <property type="molecule type" value="Genomic_DNA"/>
</dbReference>
<keyword evidence="3" id="KW-0804">Transcription</keyword>
<dbReference type="OrthoDB" id="2123952at2759"/>
<evidence type="ECO:0000256" key="1">
    <source>
        <dbReference type="ARBA" id="ARBA00022723"/>
    </source>
</evidence>
<keyword evidence="1" id="KW-0479">Metal-binding</keyword>
<dbReference type="GO" id="GO:0000435">
    <property type="term" value="P:positive regulation of transcription from RNA polymerase II promoter by galactose"/>
    <property type="evidence" value="ECO:0007669"/>
    <property type="project" value="TreeGrafter"/>
</dbReference>
<evidence type="ECO:0000256" key="5">
    <source>
        <dbReference type="SAM" id="MobiDB-lite"/>
    </source>
</evidence>
<dbReference type="PANTHER" id="PTHR47424:SF5">
    <property type="entry name" value="ZN(II)2CYS6 TRANSCRIPTION FACTOR (EUROFUNG)"/>
    <property type="match status" value="1"/>
</dbReference>
<feature type="region of interest" description="Disordered" evidence="5">
    <location>
        <begin position="691"/>
        <end position="711"/>
    </location>
</feature>
<organism evidence="7 8">
    <name type="scientific">Plectosphaerella cucumerina</name>
    <dbReference type="NCBI Taxonomy" id="40658"/>
    <lineage>
        <taxon>Eukaryota</taxon>
        <taxon>Fungi</taxon>
        <taxon>Dikarya</taxon>
        <taxon>Ascomycota</taxon>
        <taxon>Pezizomycotina</taxon>
        <taxon>Sordariomycetes</taxon>
        <taxon>Hypocreomycetidae</taxon>
        <taxon>Glomerellales</taxon>
        <taxon>Plectosphaerellaceae</taxon>
        <taxon>Plectosphaerella</taxon>
    </lineage>
</organism>
<keyword evidence="8" id="KW-1185">Reference proteome</keyword>
<dbReference type="SMART" id="SM00906">
    <property type="entry name" value="Fungal_trans"/>
    <property type="match status" value="1"/>
</dbReference>
<dbReference type="PANTHER" id="PTHR47424">
    <property type="entry name" value="REGULATORY PROTEIN GAL4"/>
    <property type="match status" value="1"/>
</dbReference>
<evidence type="ECO:0000256" key="4">
    <source>
        <dbReference type="ARBA" id="ARBA00023242"/>
    </source>
</evidence>
<evidence type="ECO:0000256" key="2">
    <source>
        <dbReference type="ARBA" id="ARBA00023015"/>
    </source>
</evidence>
<sequence>MDCALARFTNSRKRPSSPSGADLTKKRAPYASRACGACRRRKVRCSGDHPCSYCVSRSLQCDGGRPLLRGESSDVGLVSPGGRLATPAPTSTSRDESLLPATRPRGETQESSENSVTRMLTSLRAVMTDLKEEVSTLASRMDNVEKNNSPYHDDTSISHSSVNYTTSSTAGESGSGLLLSGKQYNQSSQRRRFCGPTSSDYSLNMAQFRLVQEDANGRPARSRVPSIDDNHTDDDEGSDDLDEDDEPGIEHISGRTIEMLTGFERLLTKHESVRLVYTYQEVWGEFYPILEVEVLVKQVEDWYDQTARVSSATGSVQAPTDEFSLLTINLVLTIALCTESRSGIDVAKTIHANCHEAVNRNILSQAPKVENAVIALLVGTYHFFQSDIRSAWRMCGIAGNMLLELGLHSREVPDHIFGSDHGRTQVIAIICTTFVLDRHWSAASGLPTHFRESHFQHAMKSSVESPYLKAMVAFVAISDKFTSPIARIAATGQPYEEDDTFTTLNSQIEYWRKTAVGSHDLPNQRTLSISPIGRIPSWVILVNLRAKAAHSMLLRPFFFTNKPTAVSRKKVEPAALLASDTIDVLTNLDQSTDIYRKQQPIYIHLLVGACALLSLVVSHVARHHADLAVDLPEDFAESVTKSFCKAADLASAYSQTSRASRKLLKRLVLMRGPLVQLGIVPLKYLPPAAQDEQSAAGRPARLLRSRETGGSQVRRELAPLSFPTATGENSNNTGIYQQGFNHFFSDLGPIPGALGIAPTVDDSMAGFNFSAPMSLFGDWPLVDGQTFASEGELRYEAYR</sequence>
<feature type="region of interest" description="Disordered" evidence="5">
    <location>
        <begin position="214"/>
        <end position="251"/>
    </location>
</feature>
<feature type="domain" description="Zn(2)-C6 fungal-type" evidence="6">
    <location>
        <begin position="34"/>
        <end position="61"/>
    </location>
</feature>
<dbReference type="Gene3D" id="4.10.240.10">
    <property type="entry name" value="Zn(2)-C6 fungal-type DNA-binding domain"/>
    <property type="match status" value="1"/>
</dbReference>
<dbReference type="InterPro" id="IPR051127">
    <property type="entry name" value="Fungal_SecMet_Regulators"/>
</dbReference>
<dbReference type="Pfam" id="PF04082">
    <property type="entry name" value="Fungal_trans"/>
    <property type="match status" value="1"/>
</dbReference>
<comment type="caution">
    <text evidence="7">The sequence shown here is derived from an EMBL/GenBank/DDBJ whole genome shotgun (WGS) entry which is preliminary data.</text>
</comment>
<evidence type="ECO:0000256" key="3">
    <source>
        <dbReference type="ARBA" id="ARBA00023163"/>
    </source>
</evidence>
<feature type="region of interest" description="Disordered" evidence="5">
    <location>
        <begin position="72"/>
        <end position="117"/>
    </location>
</feature>
<dbReference type="InterPro" id="IPR007219">
    <property type="entry name" value="XnlR_reg_dom"/>
</dbReference>
<evidence type="ECO:0000313" key="7">
    <source>
        <dbReference type="EMBL" id="KAH7362460.1"/>
    </source>
</evidence>
<dbReference type="Pfam" id="PF00172">
    <property type="entry name" value="Zn_clus"/>
    <property type="match status" value="1"/>
</dbReference>
<keyword evidence="2" id="KW-0805">Transcription regulation</keyword>
<feature type="region of interest" description="Disordered" evidence="5">
    <location>
        <begin position="139"/>
        <end position="180"/>
    </location>
</feature>
<dbReference type="PROSITE" id="PS50048">
    <property type="entry name" value="ZN2_CY6_FUNGAL_2"/>
    <property type="match status" value="1"/>
</dbReference>
<reference evidence="7" key="1">
    <citation type="journal article" date="2021" name="Nat. Commun.">
        <title>Genetic determinants of endophytism in the Arabidopsis root mycobiome.</title>
        <authorList>
            <person name="Mesny F."/>
            <person name="Miyauchi S."/>
            <person name="Thiergart T."/>
            <person name="Pickel B."/>
            <person name="Atanasova L."/>
            <person name="Karlsson M."/>
            <person name="Huettel B."/>
            <person name="Barry K.W."/>
            <person name="Haridas S."/>
            <person name="Chen C."/>
            <person name="Bauer D."/>
            <person name="Andreopoulos W."/>
            <person name="Pangilinan J."/>
            <person name="LaButti K."/>
            <person name="Riley R."/>
            <person name="Lipzen A."/>
            <person name="Clum A."/>
            <person name="Drula E."/>
            <person name="Henrissat B."/>
            <person name="Kohler A."/>
            <person name="Grigoriev I.V."/>
            <person name="Martin F.M."/>
            <person name="Hacquard S."/>
        </authorList>
    </citation>
    <scope>NUCLEOTIDE SEQUENCE</scope>
    <source>
        <strain evidence="7">MPI-CAGE-AT-0016</strain>
    </source>
</reference>
<dbReference type="GO" id="GO:0008270">
    <property type="term" value="F:zinc ion binding"/>
    <property type="evidence" value="ECO:0007669"/>
    <property type="project" value="InterPro"/>
</dbReference>
<feature type="compositionally biased region" description="Low complexity" evidence="5">
    <location>
        <begin position="165"/>
        <end position="180"/>
    </location>
</feature>
<dbReference type="SMART" id="SM00066">
    <property type="entry name" value="GAL4"/>
    <property type="match status" value="1"/>
</dbReference>
<dbReference type="GO" id="GO:0000981">
    <property type="term" value="F:DNA-binding transcription factor activity, RNA polymerase II-specific"/>
    <property type="evidence" value="ECO:0007669"/>
    <property type="project" value="InterPro"/>
</dbReference>
<protein>
    <recommendedName>
        <fullName evidence="6">Zn(2)-C6 fungal-type domain-containing protein</fullName>
    </recommendedName>
</protein>
<dbReference type="Proteomes" id="UP000813385">
    <property type="component" value="Unassembled WGS sequence"/>
</dbReference>
<gene>
    <name evidence="7" type="ORF">B0T11DRAFT_84480</name>
</gene>
<dbReference type="CDD" id="cd00067">
    <property type="entry name" value="GAL4"/>
    <property type="match status" value="1"/>
</dbReference>
<dbReference type="CDD" id="cd12148">
    <property type="entry name" value="fungal_TF_MHR"/>
    <property type="match status" value="1"/>
</dbReference>
<proteinExistence type="predicted"/>
<dbReference type="InterPro" id="IPR036864">
    <property type="entry name" value="Zn2-C6_fun-type_DNA-bd_sf"/>
</dbReference>